<keyword evidence="4 6" id="KW-0863">Zinc-finger</keyword>
<dbReference type="Pfam" id="PF25600">
    <property type="entry name" value="TRIM_CC"/>
    <property type="match status" value="2"/>
</dbReference>
<dbReference type="Gene3D" id="4.10.830.40">
    <property type="match status" value="2"/>
</dbReference>
<dbReference type="Pfam" id="PF15227">
    <property type="entry name" value="zf-C3HC4_4"/>
    <property type="match status" value="2"/>
</dbReference>
<dbReference type="InterPro" id="IPR000477">
    <property type="entry name" value="RT_dom"/>
</dbReference>
<dbReference type="InterPro" id="IPR000315">
    <property type="entry name" value="Znf_B-box"/>
</dbReference>
<dbReference type="SUPFAM" id="SSF57850">
    <property type="entry name" value="RING/U-box"/>
    <property type="match status" value="2"/>
</dbReference>
<evidence type="ECO:0000259" key="10">
    <source>
        <dbReference type="PROSITE" id="PS50878"/>
    </source>
</evidence>
<dbReference type="InterPro" id="IPR013320">
    <property type="entry name" value="ConA-like_dom_sf"/>
</dbReference>
<proteinExistence type="inferred from homology"/>
<feature type="coiled-coil region" evidence="7">
    <location>
        <begin position="1032"/>
        <end position="1066"/>
    </location>
</feature>
<feature type="domain" description="RING-type" evidence="8">
    <location>
        <begin position="1782"/>
        <end position="1825"/>
    </location>
</feature>
<feature type="coiled-coil region" evidence="7">
    <location>
        <begin position="1958"/>
        <end position="1998"/>
    </location>
</feature>
<dbReference type="Pfam" id="PF00078">
    <property type="entry name" value="RVT_1"/>
    <property type="match status" value="2"/>
</dbReference>
<dbReference type="Pfam" id="PF13765">
    <property type="entry name" value="PRY"/>
    <property type="match status" value="1"/>
</dbReference>
<dbReference type="CDD" id="cd19769">
    <property type="entry name" value="Bbox2_TRIM16-like"/>
    <property type="match status" value="2"/>
</dbReference>
<dbReference type="Gene3D" id="3.30.70.270">
    <property type="match status" value="2"/>
</dbReference>
<dbReference type="PROSITE" id="PS50089">
    <property type="entry name" value="ZF_RING_2"/>
    <property type="match status" value="2"/>
</dbReference>
<sequence>MPDDWETTAEVIRETGRKVLGVSSGRRKEDKETRWWNEEVQDSIQRKRLAKKKWDMDRTEENRQEYKELQRRVKREVSKAKQKAYDELYTRLDTREGEKDLYRLARQRDRDGKFVQLVRVIKDRDGRVLTSEESVQRRWKEYFEELMNEENEREKRVKGVNSVEQKVDKIRKDEVRKALKRMKSVEEDEKWMKAVGPDDISVEVWKCLGEAAVEFLTSLCNRVLESEKMPEEWRRSVLVPIFKNKADVQSCSNYRAIKLSEEVRQESPCTMMFADDIVICSESREQVEENLERWRFALERRGMKVSRSKTEYMCVNEREGSGTVRLQGEEVKKVQEFKYLGSTVQSNGECGKEVKKRVQAGSSFQQKRNSERGSISLSSSVCELRKMAEASISVDRDQFSCPVCLDLLKDPVTIPCGHSFCKVCINGCWDQEDQSGVYSCPQCRDTFTPRPVLCRNNMLAEVVEKLKKTEVQAASPAHCYAGPGDVECDFCTGKKHKAVKSCLMCLASFCETHLKPHYEVPGLKKHKLVEASGNLQEKICSEHDEVLKIYCRTDQSFICYLCTMDKHTGHNTVAAKAVRTEKECELKEEQMKFQQRIQEKQKKVQELKQTVNTIKLSAQIAVDDGERIFTELISSMEKKRLEVTELIRAQEKTELSRAERLLEQLEQEIADLQRRLTEMEQLSHTHDHIHFLQSFQSLRVSSGRDDSSSITVNKHLSFDGVRKSLSDLKKRLEEIFQEEFIKIPEHGKGRELADMMERRKVDILCVQETRWKGSKARSIGAGFKLFYYGVDSKRNGVGVVLKEEFVRNVLEVKRVSDRVMSLKLEIEGVMLNVVSGYAPQVGCELEEKERFWSELDEVMESIPTVERVVIGADFNGHVGEGNTGDEEKREEHRVAYKSGGRRTQVDYILCRRGNLKEISDCKVVVGESVARQHRMVVCRMTLMVCKKKRSETEKKTKWWKLKKEECCEEFRQKLRQALGGQVLLPDDWETTAGVIRETGRKVLGVSSGRRKEDKETWWWNEEVQDSIQRKRLAKKKWDMDRTEENRQEYKELQRRVKREVSKAKQKAYDELYTRLDTREGEKDLYRLARQRDRDGKDVQQVRVIKDRDGRVLTSEESVQRRWKEYFEELMNEENEREKRVEGVNSVEQKVDKIRKDEVRKALKRMKSGKAVGPDDIPVEVWKCLGEAAVEFLTSLFNRVLESERMPEEWRRSVLVPIFKNKGNVQSCSNYRGIKLMSHTMKVWERVVEARLRNVVEICEQQYGFMPRKSTTDAIFALRILMEKYRDGQRELHCVFVDLEKAYDRVPREELWYCMRKSGVAGKYVRVVQDMYERSRTVVRCAVGQTEEFNVEVGLHQGSALSPFLFALVMDQLSEEVRQESPWTMMFADDIVICSESREQVEENLERWRFVLERRGMKVSRSKTEYMCVNEREGSGTVRLQGEEVKKVQEFKYLGSTVQSNGECGKEVKKRVQAGKGRELADMMERRKVDILCVQETRWKGSKARSIGAGFKLFYYGMDSKRNGVGMVLKEEFVRNVLEVKRVSDRVMSLKLEIEGVMFNVVSGYAPQVGCELEEKERFWSELDEVMESIPMVERVVIGADFNGHVGEGNTGDEEVMGKFGVKERNLEGQIVVDFAKRVDMGVVNTYFQKREEHRVTYKSGAEMIRETGRKVLGVSSGRRKEDKETWWWNEEVQNSVQRKRLAKKNWDMDRTEENRQEYNESQRRVKREVSKAKQKAFDELYTRLDTREGEDLYSKSSLDCEVCEFRKMAEASISVDQDQFICPVCLDLLKDPVTIHCGHSFCKVCINGCWDQEDQSGVYSCPQCRDTFTPRPVLCRNNMLAEVVEKLKKTEVQAASPAHCYAGPGDVECDFCTGKKHKAIKSCLVCVASLCETHLKPHLEIPALKKHKLVEASGNLQEKICSEHDKALEIYCRTDQSFICYLCTMDKHTGHNTVAAKAERTEKESEVKEEQMKFQQRIQEKQKKVQELKQTVNTIKLSAQTAVEDSERIFTELISSMEKKRSEVTELIRAQEKTELSRAERLLEQLEQEIADLQRRLTEMEQLSHTHDHIHFLQSFQSLRVSSGRDDSSSITVNKHLSFDGVRKSLSDLKKRLEEIFQEEFIKIPEHDFCDLTLDPNTVHYTLILSEKNRVVKSSERKQQYSDHPERFNFYRQVLSKESVCGRCYWEVEWSNEGYVFISVSYKDISRKGWGKGRELADMMERRKVDILCVQETRWKGSKARSIGAGFKLFYYGVDSKRNGVGLVLKEEFVRNVLEVKRVSDRVMSLKLEIEGVMLNVVCGYAPQVGCELEEKERFWSELDEVMESIPAGERVVIGADFNGHVGEGNTGDEEVMGKFGVKERNLEGQMVVDFAKRMDMAVVNIYFQKREEHRVTYKSGGRRTQVDYILCRRGNLKEISDCKVVVGESVARQHRMVVCRMTLMVCKTKRSKIEIEKKTK</sequence>
<dbReference type="Gene3D" id="3.30.160.60">
    <property type="entry name" value="Classic Zinc Finger"/>
    <property type="match status" value="2"/>
</dbReference>
<feature type="coiled-coil region" evidence="7">
    <location>
        <begin position="1701"/>
        <end position="1735"/>
    </location>
</feature>
<evidence type="ECO:0000256" key="7">
    <source>
        <dbReference type="SAM" id="Coils"/>
    </source>
</evidence>
<feature type="coiled-coil region" evidence="7">
    <location>
        <begin position="49"/>
        <end position="83"/>
    </location>
</feature>
<protein>
    <recommendedName>
        <fullName evidence="2">ribonuclease H</fullName>
        <ecNumber evidence="2">3.1.26.4</ecNumber>
    </recommendedName>
</protein>
<dbReference type="PANTHER" id="PTHR25465:SF5">
    <property type="entry name" value="E3 UBIQUITIN_ISG15 LIGASE TRIM25-RELATED"/>
    <property type="match status" value="1"/>
</dbReference>
<dbReference type="EMBL" id="JAUCMX010000030">
    <property type="protein sequence ID" value="KAK3506783.1"/>
    <property type="molecule type" value="Genomic_DNA"/>
</dbReference>
<dbReference type="SMART" id="SM00184">
    <property type="entry name" value="RING"/>
    <property type="match status" value="2"/>
</dbReference>
<dbReference type="Gene3D" id="3.60.10.10">
    <property type="entry name" value="Endonuclease/exonuclease/phosphatase"/>
    <property type="match status" value="3"/>
</dbReference>
<dbReference type="SMART" id="SM00336">
    <property type="entry name" value="BBOX"/>
    <property type="match status" value="2"/>
</dbReference>
<evidence type="ECO:0000256" key="3">
    <source>
        <dbReference type="ARBA" id="ARBA00022723"/>
    </source>
</evidence>
<dbReference type="InterPro" id="IPR001841">
    <property type="entry name" value="Znf_RING"/>
</dbReference>
<dbReference type="GO" id="GO:0004523">
    <property type="term" value="F:RNA-DNA hybrid ribonuclease activity"/>
    <property type="evidence" value="ECO:0007669"/>
    <property type="project" value="UniProtKB-EC"/>
</dbReference>
<evidence type="ECO:0000259" key="9">
    <source>
        <dbReference type="PROSITE" id="PS50119"/>
    </source>
</evidence>
<dbReference type="PANTHER" id="PTHR25465">
    <property type="entry name" value="B-BOX DOMAIN CONTAINING"/>
    <property type="match status" value="1"/>
</dbReference>
<comment type="similarity">
    <text evidence="1">Belongs to the beta type-B retroviral polymerase family. HERV class-II K(HML-2) pol subfamily.</text>
</comment>
<evidence type="ECO:0000256" key="1">
    <source>
        <dbReference type="ARBA" id="ARBA00010879"/>
    </source>
</evidence>
<evidence type="ECO:0000256" key="6">
    <source>
        <dbReference type="PROSITE-ProRule" id="PRU00024"/>
    </source>
</evidence>
<dbReference type="CDD" id="cd01650">
    <property type="entry name" value="RT_nLTR_like"/>
    <property type="match status" value="1"/>
</dbReference>
<dbReference type="PROSITE" id="PS50878">
    <property type="entry name" value="RT_POL"/>
    <property type="match status" value="1"/>
</dbReference>
<accession>A0AAE0PT68</accession>
<evidence type="ECO:0000313" key="12">
    <source>
        <dbReference type="Proteomes" id="UP001274896"/>
    </source>
</evidence>
<feature type="domain" description="B box-type" evidence="9">
    <location>
        <begin position="1916"/>
        <end position="1956"/>
    </location>
</feature>
<keyword evidence="7" id="KW-0175">Coiled coil</keyword>
<dbReference type="SUPFAM" id="SSF56672">
    <property type="entry name" value="DNA/RNA polymerases"/>
    <property type="match status" value="2"/>
</dbReference>
<dbReference type="Proteomes" id="UP001274896">
    <property type="component" value="Unassembled WGS sequence"/>
</dbReference>
<evidence type="ECO:0000313" key="11">
    <source>
        <dbReference type="EMBL" id="KAK3506783.1"/>
    </source>
</evidence>
<dbReference type="InterPro" id="IPR017907">
    <property type="entry name" value="Znf_RING_CS"/>
</dbReference>
<dbReference type="InterPro" id="IPR036691">
    <property type="entry name" value="Endo/exonu/phosph_ase_sf"/>
</dbReference>
<feature type="domain" description="B box-type" evidence="9">
    <location>
        <begin position="535"/>
        <end position="575"/>
    </location>
</feature>
<evidence type="ECO:0000256" key="5">
    <source>
        <dbReference type="ARBA" id="ARBA00022833"/>
    </source>
</evidence>
<comment type="caution">
    <text evidence="11">The sequence shown here is derived from an EMBL/GenBank/DDBJ whole genome shotgun (WGS) entry which is preliminary data.</text>
</comment>
<dbReference type="EC" id="3.1.26.4" evidence="2"/>
<dbReference type="InterPro" id="IPR058030">
    <property type="entry name" value="TRIM8/14/16/25/29/45/65_CC"/>
</dbReference>
<dbReference type="SMART" id="SM00589">
    <property type="entry name" value="PRY"/>
    <property type="match status" value="1"/>
</dbReference>
<gene>
    <name evidence="11" type="ORF">QTP70_027700</name>
</gene>
<feature type="coiled-coil region" evidence="7">
    <location>
        <begin position="648"/>
        <end position="682"/>
    </location>
</feature>
<keyword evidence="3" id="KW-0479">Metal-binding</keyword>
<dbReference type="Pfam" id="PF00643">
    <property type="entry name" value="zf-B_box"/>
    <property type="match status" value="2"/>
</dbReference>
<dbReference type="SUPFAM" id="SSF57845">
    <property type="entry name" value="B-box zinc-binding domain"/>
    <property type="match status" value="2"/>
</dbReference>
<dbReference type="InterPro" id="IPR043502">
    <property type="entry name" value="DNA/RNA_pol_sf"/>
</dbReference>
<name>A0AAE0PT68_9TELE</name>
<feature type="coiled-coil region" evidence="7">
    <location>
        <begin position="2029"/>
        <end position="2063"/>
    </location>
</feature>
<evidence type="ECO:0000259" key="8">
    <source>
        <dbReference type="PROSITE" id="PS50089"/>
    </source>
</evidence>
<evidence type="ECO:0000256" key="4">
    <source>
        <dbReference type="ARBA" id="ARBA00022771"/>
    </source>
</evidence>
<dbReference type="InterPro" id="IPR005135">
    <property type="entry name" value="Endo/exonuclease/phosphatase"/>
</dbReference>
<dbReference type="SUPFAM" id="SSF56219">
    <property type="entry name" value="DNase I-like"/>
    <property type="match status" value="3"/>
</dbReference>
<dbReference type="Pfam" id="PF03372">
    <property type="entry name" value="Exo_endo_phos"/>
    <property type="match status" value="2"/>
</dbReference>
<dbReference type="CDD" id="cd09076">
    <property type="entry name" value="L1-EN"/>
    <property type="match status" value="2"/>
</dbReference>
<dbReference type="Gene3D" id="3.30.40.10">
    <property type="entry name" value="Zinc/RING finger domain, C3HC4 (zinc finger)"/>
    <property type="match status" value="2"/>
</dbReference>
<feature type="domain" description="RING-type" evidence="8">
    <location>
        <begin position="401"/>
        <end position="444"/>
    </location>
</feature>
<dbReference type="InterPro" id="IPR006574">
    <property type="entry name" value="PRY"/>
</dbReference>
<dbReference type="PROSITE" id="PS00518">
    <property type="entry name" value="ZF_RING_1"/>
    <property type="match status" value="2"/>
</dbReference>
<dbReference type="SUPFAM" id="SSF49899">
    <property type="entry name" value="Concanavalin A-like lectins/glucanases"/>
    <property type="match status" value="1"/>
</dbReference>
<dbReference type="PROSITE" id="PS50119">
    <property type="entry name" value="ZF_BBOX"/>
    <property type="match status" value="2"/>
</dbReference>
<reference evidence="11" key="1">
    <citation type="submission" date="2023-06" db="EMBL/GenBank/DDBJ databases">
        <title>Male Hemibagrus guttatus genome.</title>
        <authorList>
            <person name="Bian C."/>
        </authorList>
    </citation>
    <scope>NUCLEOTIDE SEQUENCE</scope>
    <source>
        <strain evidence="11">Male_cb2023</strain>
        <tissue evidence="11">Muscle</tissue>
    </source>
</reference>
<keyword evidence="5" id="KW-0862">Zinc</keyword>
<feature type="domain" description="Reverse transcriptase" evidence="10">
    <location>
        <begin position="1198"/>
        <end position="1457"/>
    </location>
</feature>
<dbReference type="InterPro" id="IPR013083">
    <property type="entry name" value="Znf_RING/FYVE/PHD"/>
</dbReference>
<dbReference type="InterPro" id="IPR051051">
    <property type="entry name" value="E3_ubiq-ligase_TRIM/RNF"/>
</dbReference>
<keyword evidence="12" id="KW-1185">Reference proteome</keyword>
<organism evidence="11 12">
    <name type="scientific">Hemibagrus guttatus</name>
    <dbReference type="NCBI Taxonomy" id="175788"/>
    <lineage>
        <taxon>Eukaryota</taxon>
        <taxon>Metazoa</taxon>
        <taxon>Chordata</taxon>
        <taxon>Craniata</taxon>
        <taxon>Vertebrata</taxon>
        <taxon>Euteleostomi</taxon>
        <taxon>Actinopterygii</taxon>
        <taxon>Neopterygii</taxon>
        <taxon>Teleostei</taxon>
        <taxon>Ostariophysi</taxon>
        <taxon>Siluriformes</taxon>
        <taxon>Bagridae</taxon>
        <taxon>Hemibagrus</taxon>
    </lineage>
</organism>
<dbReference type="GO" id="GO:0008270">
    <property type="term" value="F:zinc ion binding"/>
    <property type="evidence" value="ECO:0007669"/>
    <property type="project" value="UniProtKB-KW"/>
</dbReference>
<dbReference type="InterPro" id="IPR043128">
    <property type="entry name" value="Rev_trsase/Diguanyl_cyclase"/>
</dbReference>
<dbReference type="CDD" id="cd19802">
    <property type="entry name" value="Bbox1_TRIM8-like"/>
    <property type="match status" value="2"/>
</dbReference>
<evidence type="ECO:0000256" key="2">
    <source>
        <dbReference type="ARBA" id="ARBA00012180"/>
    </source>
</evidence>
<feature type="coiled-coil region" evidence="7">
    <location>
        <begin position="590"/>
        <end position="617"/>
    </location>
</feature>